<dbReference type="PANTHER" id="PTHR21231">
    <property type="entry name" value="XPA-BINDING PROTEIN 1-RELATED"/>
    <property type="match status" value="1"/>
</dbReference>
<sequence>MPFGQVVIGPPGSGKTTYCHTLHEVLNGLGRKTVIVNLDPANERVPYPCAVNLAELIRLEDAMDEFGLGPNGGIMYCMEYLAANLDWLTEQLAGYQDAYLLFDLPGQVELYSHHSAVKQVLQALTKNKYQLVVMHLTDAHHCTDAGKYISVVLTALRSMLHLELPQVNVLSKIDLAEAYGRLAFKLDYYTDVQDLDQIVRDLDTHPLLARYAKLNRALCSLIDDYSLVAFVPLAVRDAVTVRAVIALADKAGGYMYGPAGGDPDPAATAVRAALAQYDVLDVHEVHIEGSRRDRVVDGGHGMDDADDEDFMDGGMHAMWARMQRDVVKVEAGKKGRKPRKSEEEGEEPRRAAEVPLDVRDVLERLA</sequence>
<accession>A0A0L0T5E3</accession>
<dbReference type="OrthoDB" id="5839at2759"/>
<dbReference type="AlphaFoldDB" id="A0A0L0T5E3"/>
<proteinExistence type="inferred from homology"/>
<dbReference type="EMBL" id="GG745362">
    <property type="protein sequence ID" value="KNE69794.1"/>
    <property type="molecule type" value="Genomic_DNA"/>
</dbReference>
<keyword evidence="4 5" id="KW-0342">GTP-binding</keyword>
<evidence type="ECO:0000256" key="2">
    <source>
        <dbReference type="ARBA" id="ARBA00022741"/>
    </source>
</evidence>
<reference evidence="7 8" key="1">
    <citation type="submission" date="2009-11" db="EMBL/GenBank/DDBJ databases">
        <title>Annotation of Allomyces macrogynus ATCC 38327.</title>
        <authorList>
            <consortium name="The Broad Institute Genome Sequencing Platform"/>
            <person name="Russ C."/>
            <person name="Cuomo C."/>
            <person name="Burger G."/>
            <person name="Gray M.W."/>
            <person name="Holland P.W.H."/>
            <person name="King N."/>
            <person name="Lang F.B.F."/>
            <person name="Roger A.J."/>
            <person name="Ruiz-Trillo I."/>
            <person name="Young S.K."/>
            <person name="Zeng Q."/>
            <person name="Gargeya S."/>
            <person name="Fitzgerald M."/>
            <person name="Haas B."/>
            <person name="Abouelleil A."/>
            <person name="Alvarado L."/>
            <person name="Arachchi H.M."/>
            <person name="Berlin A."/>
            <person name="Chapman S.B."/>
            <person name="Gearin G."/>
            <person name="Goldberg J."/>
            <person name="Griggs A."/>
            <person name="Gujja S."/>
            <person name="Hansen M."/>
            <person name="Heiman D."/>
            <person name="Howarth C."/>
            <person name="Larimer J."/>
            <person name="Lui A."/>
            <person name="MacDonald P.J.P."/>
            <person name="McCowen C."/>
            <person name="Montmayeur A."/>
            <person name="Murphy C."/>
            <person name="Neiman D."/>
            <person name="Pearson M."/>
            <person name="Priest M."/>
            <person name="Roberts A."/>
            <person name="Saif S."/>
            <person name="Shea T."/>
            <person name="Sisk P."/>
            <person name="Stolte C."/>
            <person name="Sykes S."/>
            <person name="Wortman J."/>
            <person name="Nusbaum C."/>
            <person name="Birren B."/>
        </authorList>
    </citation>
    <scope>NUCLEOTIDE SEQUENCE [LARGE SCALE GENOMIC DNA]</scope>
    <source>
        <strain evidence="7 8">ATCC 38327</strain>
    </source>
</reference>
<reference evidence="8" key="2">
    <citation type="submission" date="2009-11" db="EMBL/GenBank/DDBJ databases">
        <title>The Genome Sequence of Allomyces macrogynus strain ATCC 38327.</title>
        <authorList>
            <consortium name="The Broad Institute Genome Sequencing Platform"/>
            <person name="Russ C."/>
            <person name="Cuomo C."/>
            <person name="Shea T."/>
            <person name="Young S.K."/>
            <person name="Zeng Q."/>
            <person name="Koehrsen M."/>
            <person name="Haas B."/>
            <person name="Borodovsky M."/>
            <person name="Guigo R."/>
            <person name="Alvarado L."/>
            <person name="Berlin A."/>
            <person name="Borenstein D."/>
            <person name="Chen Z."/>
            <person name="Engels R."/>
            <person name="Freedman E."/>
            <person name="Gellesch M."/>
            <person name="Goldberg J."/>
            <person name="Griggs A."/>
            <person name="Gujja S."/>
            <person name="Heiman D."/>
            <person name="Hepburn T."/>
            <person name="Howarth C."/>
            <person name="Jen D."/>
            <person name="Larson L."/>
            <person name="Lewis B."/>
            <person name="Mehta T."/>
            <person name="Park D."/>
            <person name="Pearson M."/>
            <person name="Roberts A."/>
            <person name="Saif S."/>
            <person name="Shenoy N."/>
            <person name="Sisk P."/>
            <person name="Stolte C."/>
            <person name="Sykes S."/>
            <person name="Walk T."/>
            <person name="White J."/>
            <person name="Yandava C."/>
            <person name="Burger G."/>
            <person name="Gray M.W."/>
            <person name="Holland P.W.H."/>
            <person name="King N."/>
            <person name="Lang F.B.F."/>
            <person name="Roger A.J."/>
            <person name="Ruiz-Trillo I."/>
            <person name="Lander E."/>
            <person name="Nusbaum C."/>
        </authorList>
    </citation>
    <scope>NUCLEOTIDE SEQUENCE [LARGE SCALE GENOMIC DNA]</scope>
    <source>
        <strain evidence="8">ATCC 38327</strain>
    </source>
</reference>
<feature type="compositionally biased region" description="Basic and acidic residues" evidence="6">
    <location>
        <begin position="347"/>
        <end position="366"/>
    </location>
</feature>
<dbReference type="STRING" id="578462.A0A0L0T5E3"/>
<dbReference type="SUPFAM" id="SSF52540">
    <property type="entry name" value="P-loop containing nucleoside triphosphate hydrolases"/>
    <property type="match status" value="1"/>
</dbReference>
<dbReference type="InterPro" id="IPR004130">
    <property type="entry name" value="Gpn"/>
</dbReference>
<dbReference type="VEuPathDB" id="FungiDB:AMAG_14330"/>
<evidence type="ECO:0000256" key="1">
    <source>
        <dbReference type="ARBA" id="ARBA00005290"/>
    </source>
</evidence>
<gene>
    <name evidence="7" type="ORF">AMAG_14330</name>
</gene>
<evidence type="ECO:0000313" key="8">
    <source>
        <dbReference type="Proteomes" id="UP000054350"/>
    </source>
</evidence>
<dbReference type="GO" id="GO:0005525">
    <property type="term" value="F:GTP binding"/>
    <property type="evidence" value="ECO:0007669"/>
    <property type="project" value="UniProtKB-KW"/>
</dbReference>
<comment type="similarity">
    <text evidence="1 5">Belongs to the GPN-loop GTPase family.</text>
</comment>
<feature type="region of interest" description="Disordered" evidence="6">
    <location>
        <begin position="330"/>
        <end position="366"/>
    </location>
</feature>
<dbReference type="CDD" id="cd17871">
    <property type="entry name" value="GPN2"/>
    <property type="match status" value="1"/>
</dbReference>
<protein>
    <recommendedName>
        <fullName evidence="5">GPN-loop GTPase 2</fullName>
    </recommendedName>
</protein>
<evidence type="ECO:0000256" key="5">
    <source>
        <dbReference type="RuleBase" id="RU365059"/>
    </source>
</evidence>
<evidence type="ECO:0000256" key="4">
    <source>
        <dbReference type="ARBA" id="ARBA00023134"/>
    </source>
</evidence>
<evidence type="ECO:0000256" key="3">
    <source>
        <dbReference type="ARBA" id="ARBA00022801"/>
    </source>
</evidence>
<dbReference type="Proteomes" id="UP000054350">
    <property type="component" value="Unassembled WGS sequence"/>
</dbReference>
<organism evidence="7 8">
    <name type="scientific">Allomyces macrogynus (strain ATCC 38327)</name>
    <name type="common">Allomyces javanicus var. macrogynus</name>
    <dbReference type="NCBI Taxonomy" id="578462"/>
    <lineage>
        <taxon>Eukaryota</taxon>
        <taxon>Fungi</taxon>
        <taxon>Fungi incertae sedis</taxon>
        <taxon>Blastocladiomycota</taxon>
        <taxon>Blastocladiomycetes</taxon>
        <taxon>Blastocladiales</taxon>
        <taxon>Blastocladiaceae</taxon>
        <taxon>Allomyces</taxon>
    </lineage>
</organism>
<keyword evidence="3 5" id="KW-0378">Hydrolase</keyword>
<evidence type="ECO:0000313" key="7">
    <source>
        <dbReference type="EMBL" id="KNE69794.1"/>
    </source>
</evidence>
<evidence type="ECO:0000256" key="6">
    <source>
        <dbReference type="SAM" id="MobiDB-lite"/>
    </source>
</evidence>
<dbReference type="Gene3D" id="3.40.50.300">
    <property type="entry name" value="P-loop containing nucleotide triphosphate hydrolases"/>
    <property type="match status" value="1"/>
</dbReference>
<keyword evidence="8" id="KW-1185">Reference proteome</keyword>
<dbReference type="eggNOG" id="KOG1533">
    <property type="taxonomic scope" value="Eukaryota"/>
</dbReference>
<comment type="subunit">
    <text evidence="5">Binds to RNA polymerase II (RNAPII).</text>
</comment>
<keyword evidence="2 5" id="KW-0547">Nucleotide-binding</keyword>
<dbReference type="GO" id="GO:0003924">
    <property type="term" value="F:GTPase activity"/>
    <property type="evidence" value="ECO:0007669"/>
    <property type="project" value="TreeGrafter"/>
</dbReference>
<dbReference type="InterPro" id="IPR030231">
    <property type="entry name" value="Gpn2"/>
</dbReference>
<dbReference type="InterPro" id="IPR027417">
    <property type="entry name" value="P-loop_NTPase"/>
</dbReference>
<dbReference type="FunFam" id="3.40.50.300:FF:000338">
    <property type="entry name" value="GPN-loop GTPase 2"/>
    <property type="match status" value="1"/>
</dbReference>
<dbReference type="PANTHER" id="PTHR21231:SF3">
    <property type="entry name" value="GPN-LOOP GTPASE 2"/>
    <property type="match status" value="1"/>
</dbReference>
<name>A0A0L0T5E3_ALLM3</name>
<dbReference type="Pfam" id="PF03029">
    <property type="entry name" value="ATP_bind_1"/>
    <property type="match status" value="1"/>
</dbReference>
<dbReference type="OMA" id="MWFGQLI"/>
<comment type="function">
    <text evidence="5">Small GTPase required for proper localization of RNA polymerase II and III (RNAPII and RNAPIII). May act at an RNAP assembly step prior to nuclear import.</text>
</comment>
<dbReference type="GO" id="GO:0005737">
    <property type="term" value="C:cytoplasm"/>
    <property type="evidence" value="ECO:0007669"/>
    <property type="project" value="TreeGrafter"/>
</dbReference>